<keyword evidence="1" id="KW-0812">Transmembrane</keyword>
<keyword evidence="1" id="KW-0472">Membrane</keyword>
<evidence type="ECO:0000313" key="3">
    <source>
        <dbReference type="Proteomes" id="UP000230935"/>
    </source>
</evidence>
<keyword evidence="1" id="KW-1133">Transmembrane helix</keyword>
<feature type="transmembrane region" description="Helical" evidence="1">
    <location>
        <begin position="55"/>
        <end position="75"/>
    </location>
</feature>
<protein>
    <submittedName>
        <fullName evidence="2">Uncharacterized protein</fullName>
    </submittedName>
</protein>
<evidence type="ECO:0000313" key="2">
    <source>
        <dbReference type="EMBL" id="PIS04605.1"/>
    </source>
</evidence>
<dbReference type="Proteomes" id="UP000230935">
    <property type="component" value="Unassembled WGS sequence"/>
</dbReference>
<accession>A0A2H0VZR1</accession>
<sequence length="87" mass="10457">MDNLEQKIKKIEERNEKVEADKAWEVSWTRRGLLALFTYLAIGVYLRVIEVDNPWLNAIVPSFAFMISTLTMPWFKKMWLKMRNHKK</sequence>
<name>A0A2H0VZR1_9BACT</name>
<proteinExistence type="predicted"/>
<dbReference type="EMBL" id="PEZZ01000047">
    <property type="protein sequence ID" value="PIS04605.1"/>
    <property type="molecule type" value="Genomic_DNA"/>
</dbReference>
<gene>
    <name evidence="2" type="ORF">COT81_05570</name>
</gene>
<feature type="transmembrane region" description="Helical" evidence="1">
    <location>
        <begin position="32"/>
        <end position="49"/>
    </location>
</feature>
<evidence type="ECO:0000256" key="1">
    <source>
        <dbReference type="SAM" id="Phobius"/>
    </source>
</evidence>
<dbReference type="AlphaFoldDB" id="A0A2H0VZR1"/>
<organism evidence="2 3">
    <name type="scientific">Candidatus Buchananbacteria bacterium CG10_big_fil_rev_8_21_14_0_10_42_9</name>
    <dbReference type="NCBI Taxonomy" id="1974526"/>
    <lineage>
        <taxon>Bacteria</taxon>
        <taxon>Candidatus Buchananiibacteriota</taxon>
    </lineage>
</organism>
<comment type="caution">
    <text evidence="2">The sequence shown here is derived from an EMBL/GenBank/DDBJ whole genome shotgun (WGS) entry which is preliminary data.</text>
</comment>
<reference evidence="3" key="1">
    <citation type="submission" date="2017-09" db="EMBL/GenBank/DDBJ databases">
        <title>Depth-based differentiation of microbial function through sediment-hosted aquifers and enrichment of novel symbionts in the deep terrestrial subsurface.</title>
        <authorList>
            <person name="Probst A.J."/>
            <person name="Ladd B."/>
            <person name="Jarett J.K."/>
            <person name="Geller-Mcgrath D.E."/>
            <person name="Sieber C.M.K."/>
            <person name="Emerson J.B."/>
            <person name="Anantharaman K."/>
            <person name="Thomas B.C."/>
            <person name="Malmstrom R."/>
            <person name="Stieglmeier M."/>
            <person name="Klingl A."/>
            <person name="Woyke T."/>
            <person name="Ryan C.M."/>
            <person name="Banfield J.F."/>
        </authorList>
    </citation>
    <scope>NUCLEOTIDE SEQUENCE [LARGE SCALE GENOMIC DNA]</scope>
</reference>